<dbReference type="Pfam" id="PF00440">
    <property type="entry name" value="TetR_N"/>
    <property type="match status" value="1"/>
</dbReference>
<dbReference type="GO" id="GO:0005737">
    <property type="term" value="C:cytoplasm"/>
    <property type="evidence" value="ECO:0007669"/>
    <property type="project" value="UniProtKB-UniRule"/>
</dbReference>
<sequence>MTQAPPQLSRREQILQALALMLEEDSGKRITTAALARQVGVSEAALYRHFPSKARMFEGLIEFIEDSLFERIRRILDDEPSALARCETIVQLVLVFAEKNPGLSRLMDGDVLTGETARLRTRMSQLFERLETQLKQILREAELREGLRPQLPVSAAANLLSSFVEGRISQYVRSDFRHRPTAHWEDQWRLLGGGLLTTTHQTTPI</sequence>
<evidence type="ECO:0000313" key="10">
    <source>
        <dbReference type="Proteomes" id="UP000466024"/>
    </source>
</evidence>
<dbReference type="SUPFAM" id="SSF48498">
    <property type="entry name" value="Tetracyclin repressor-like, C-terminal domain"/>
    <property type="match status" value="1"/>
</dbReference>
<evidence type="ECO:0000256" key="7">
    <source>
        <dbReference type="PROSITE-ProRule" id="PRU00335"/>
    </source>
</evidence>
<dbReference type="AlphaFoldDB" id="A0A640WHK6"/>
<comment type="subcellular location">
    <subcellularLocation>
        <location evidence="6">Cytoplasm</location>
        <location evidence="6">Nucleoid</location>
    </subcellularLocation>
</comment>
<accession>A0A640WHK6</accession>
<keyword evidence="3" id="KW-0175">Coiled coil</keyword>
<dbReference type="InterPro" id="IPR036271">
    <property type="entry name" value="Tet_transcr_reg_TetR-rel_C_sf"/>
</dbReference>
<feature type="DNA-binding region" description="H-T-H motif" evidence="7">
    <location>
        <begin position="31"/>
        <end position="50"/>
    </location>
</feature>
<dbReference type="Pfam" id="PF22276">
    <property type="entry name" value="SlmA-like_C"/>
    <property type="match status" value="1"/>
</dbReference>
<dbReference type="EMBL" id="VTPX01000002">
    <property type="protein sequence ID" value="KAA0019837.1"/>
    <property type="molecule type" value="Genomic_DNA"/>
</dbReference>
<evidence type="ECO:0000256" key="4">
    <source>
        <dbReference type="ARBA" id="ARBA00023125"/>
    </source>
</evidence>
<dbReference type="InterPro" id="IPR050109">
    <property type="entry name" value="HTH-type_TetR-like_transc_reg"/>
</dbReference>
<comment type="caution">
    <text evidence="9">The sequence shown here is derived from an EMBL/GenBank/DDBJ whole genome shotgun (WGS) entry which is preliminary data.</text>
</comment>
<dbReference type="PANTHER" id="PTHR30055">
    <property type="entry name" value="HTH-TYPE TRANSCRIPTIONAL REGULATOR RUTR"/>
    <property type="match status" value="1"/>
</dbReference>
<keyword evidence="5 6" id="KW-0131">Cell cycle</keyword>
<dbReference type="SUPFAM" id="SSF46689">
    <property type="entry name" value="Homeodomain-like"/>
    <property type="match status" value="1"/>
</dbReference>
<keyword evidence="10" id="KW-1185">Reference proteome</keyword>
<dbReference type="HAMAP" id="MF_01839">
    <property type="entry name" value="NO_factor_SlmA"/>
    <property type="match status" value="1"/>
</dbReference>
<comment type="function">
    <text evidence="6">Required for nucleoid occlusion (NO) phenomenon, which prevents Z-ring formation and cell division over the nucleoid. Acts as a DNA-associated cell division inhibitor that binds simultaneously chromosomal DNA and FtsZ, and disrupts the assembly of FtsZ polymers. SlmA-DNA-binding sequences (SBS) are dispersed on non-Ter regions of the chromosome, preventing FtsZ polymerization at these regions.</text>
</comment>
<reference evidence="9 10" key="1">
    <citation type="submission" date="2019-08" db="EMBL/GenBank/DDBJ databases">
        <title>Bioinformatics analysis of the strain L3 and L5.</title>
        <authorList>
            <person name="Li X."/>
        </authorList>
    </citation>
    <scope>NUCLEOTIDE SEQUENCE [LARGE SCALE GENOMIC DNA]</scope>
    <source>
        <strain evidence="9 10">L3</strain>
    </source>
</reference>
<evidence type="ECO:0000256" key="3">
    <source>
        <dbReference type="ARBA" id="ARBA00023054"/>
    </source>
</evidence>
<dbReference type="RefSeq" id="WP_149434433.1">
    <property type="nucleotide sequence ID" value="NZ_VTPX01000002.1"/>
</dbReference>
<dbReference type="InterPro" id="IPR023769">
    <property type="entry name" value="NO_SlmA"/>
</dbReference>
<protein>
    <recommendedName>
        <fullName evidence="6">Nucleoid occlusion factor SlmA</fullName>
    </recommendedName>
</protein>
<comment type="similarity">
    <text evidence="6">Belongs to the nucleoid occlusion factor SlmA family.</text>
</comment>
<dbReference type="GO" id="GO:0010974">
    <property type="term" value="P:negative regulation of division septum assembly"/>
    <property type="evidence" value="ECO:0007669"/>
    <property type="project" value="InterPro"/>
</dbReference>
<dbReference type="GO" id="GO:0003700">
    <property type="term" value="F:DNA-binding transcription factor activity"/>
    <property type="evidence" value="ECO:0007669"/>
    <property type="project" value="TreeGrafter"/>
</dbReference>
<dbReference type="NCBIfam" id="NF007015">
    <property type="entry name" value="PRK09480.1"/>
    <property type="match status" value="1"/>
</dbReference>
<evidence type="ECO:0000256" key="6">
    <source>
        <dbReference type="HAMAP-Rule" id="MF_01839"/>
    </source>
</evidence>
<dbReference type="InterPro" id="IPR009057">
    <property type="entry name" value="Homeodomain-like_sf"/>
</dbReference>
<proteinExistence type="inferred from homology"/>
<keyword evidence="2 6" id="KW-0132">Cell division</keyword>
<organism evidence="9 10">
    <name type="scientific">Salinicola corii</name>
    <dbReference type="NCBI Taxonomy" id="2606937"/>
    <lineage>
        <taxon>Bacteria</taxon>
        <taxon>Pseudomonadati</taxon>
        <taxon>Pseudomonadota</taxon>
        <taxon>Gammaproteobacteria</taxon>
        <taxon>Oceanospirillales</taxon>
        <taxon>Halomonadaceae</taxon>
        <taxon>Salinicola</taxon>
    </lineage>
</organism>
<evidence type="ECO:0000256" key="1">
    <source>
        <dbReference type="ARBA" id="ARBA00022490"/>
    </source>
</evidence>
<keyword evidence="4 6" id="KW-0238">DNA-binding</keyword>
<dbReference type="InterPro" id="IPR054580">
    <property type="entry name" value="SlmA-like_C"/>
</dbReference>
<dbReference type="PANTHER" id="PTHR30055:SF183">
    <property type="entry name" value="NUCLEOID OCCLUSION FACTOR SLMA"/>
    <property type="match status" value="1"/>
</dbReference>
<dbReference type="GO" id="GO:0043590">
    <property type="term" value="C:bacterial nucleoid"/>
    <property type="evidence" value="ECO:0007669"/>
    <property type="project" value="UniProtKB-UniRule"/>
</dbReference>
<dbReference type="GO" id="GO:0000976">
    <property type="term" value="F:transcription cis-regulatory region binding"/>
    <property type="evidence" value="ECO:0007669"/>
    <property type="project" value="TreeGrafter"/>
</dbReference>
<name>A0A640WHK6_9GAMM</name>
<dbReference type="InterPro" id="IPR001647">
    <property type="entry name" value="HTH_TetR"/>
</dbReference>
<dbReference type="GO" id="GO:0051301">
    <property type="term" value="P:cell division"/>
    <property type="evidence" value="ECO:0007669"/>
    <property type="project" value="UniProtKB-KW"/>
</dbReference>
<evidence type="ECO:0000313" key="9">
    <source>
        <dbReference type="EMBL" id="KAA0019837.1"/>
    </source>
</evidence>
<feature type="domain" description="HTH tetR-type" evidence="8">
    <location>
        <begin position="8"/>
        <end position="68"/>
    </location>
</feature>
<dbReference type="PROSITE" id="PS50977">
    <property type="entry name" value="HTH_TETR_2"/>
    <property type="match status" value="1"/>
</dbReference>
<dbReference type="Gene3D" id="1.10.357.10">
    <property type="entry name" value="Tetracycline Repressor, domain 2"/>
    <property type="match status" value="1"/>
</dbReference>
<evidence type="ECO:0000256" key="2">
    <source>
        <dbReference type="ARBA" id="ARBA00022618"/>
    </source>
</evidence>
<keyword evidence="1 6" id="KW-0963">Cytoplasm</keyword>
<comment type="subunit">
    <text evidence="6">Homodimer. Interacts with FtsZ.</text>
</comment>
<evidence type="ECO:0000256" key="5">
    <source>
        <dbReference type="ARBA" id="ARBA00023306"/>
    </source>
</evidence>
<dbReference type="Proteomes" id="UP000466024">
    <property type="component" value="Unassembled WGS sequence"/>
</dbReference>
<evidence type="ECO:0000259" key="8">
    <source>
        <dbReference type="PROSITE" id="PS50977"/>
    </source>
</evidence>
<gene>
    <name evidence="6 9" type="primary">slmA</name>
    <name evidence="9" type="ORF">F0A16_05835</name>
</gene>